<dbReference type="RefSeq" id="WP_008476435.1">
    <property type="nucleotide sequence ID" value="NZ_CAGS01000139.1"/>
</dbReference>
<dbReference type="Pfam" id="PF12728">
    <property type="entry name" value="HTH_17"/>
    <property type="match status" value="1"/>
</dbReference>
<accession>I4EF91</accession>
<feature type="domain" description="Helix-turn-helix" evidence="1">
    <location>
        <begin position="9"/>
        <end position="59"/>
    </location>
</feature>
<sequence>MQRASRSGYTVDEVARILQFHPDSVRYWVRVGELPSEPDQGRGEPLIQPADLAIFIRECDAPGCEMVARDSRREAMPARLVNPAPSAS</sequence>
<evidence type="ECO:0000313" key="2">
    <source>
        <dbReference type="EMBL" id="CCF83353.1"/>
    </source>
</evidence>
<gene>
    <name evidence="2" type="ORF">NITHO_2230009</name>
</gene>
<dbReference type="InterPro" id="IPR009061">
    <property type="entry name" value="DNA-bd_dom_put_sf"/>
</dbReference>
<dbReference type="InterPro" id="IPR041657">
    <property type="entry name" value="HTH_17"/>
</dbReference>
<evidence type="ECO:0000259" key="1">
    <source>
        <dbReference type="Pfam" id="PF12728"/>
    </source>
</evidence>
<comment type="caution">
    <text evidence="2">The sequence shown here is derived from an EMBL/GenBank/DDBJ whole genome shotgun (WGS) entry which is preliminary data.</text>
</comment>
<name>I4EF91_9BACT</name>
<dbReference type="EMBL" id="CAGS01000139">
    <property type="protein sequence ID" value="CCF83353.1"/>
    <property type="molecule type" value="Genomic_DNA"/>
</dbReference>
<dbReference type="SUPFAM" id="SSF46955">
    <property type="entry name" value="Putative DNA-binding domain"/>
    <property type="match status" value="1"/>
</dbReference>
<protein>
    <recommendedName>
        <fullName evidence="1">Helix-turn-helix domain-containing protein</fullName>
    </recommendedName>
</protein>
<dbReference type="Proteomes" id="UP000004221">
    <property type="component" value="Unassembled WGS sequence"/>
</dbReference>
<proteinExistence type="predicted"/>
<keyword evidence="3" id="KW-1185">Reference proteome</keyword>
<reference evidence="2 3" key="1">
    <citation type="journal article" date="2012" name="ISME J.">
        <title>Nitrification expanded: discovery, physiology and genomics of a nitrite-oxidizing bacterium from the phylum Chloroflexi.</title>
        <authorList>
            <person name="Sorokin D.Y."/>
            <person name="Lucker S."/>
            <person name="Vejmelkova D."/>
            <person name="Kostrikina N.A."/>
            <person name="Kleerebezem R."/>
            <person name="Rijpstra W.I."/>
            <person name="Damste J.S."/>
            <person name="Le Paslier D."/>
            <person name="Muyzer G."/>
            <person name="Wagner M."/>
            <person name="van Loosdrecht M.C."/>
            <person name="Daims H."/>
        </authorList>
    </citation>
    <scope>NUCLEOTIDE SEQUENCE [LARGE SCALE GENOMIC DNA]</scope>
    <source>
        <strain evidence="3">none</strain>
    </source>
</reference>
<dbReference type="AlphaFoldDB" id="I4EF91"/>
<organism evidence="2 3">
    <name type="scientific">Nitrolancea hollandica Lb</name>
    <dbReference type="NCBI Taxonomy" id="1129897"/>
    <lineage>
        <taxon>Bacteria</taxon>
        <taxon>Pseudomonadati</taxon>
        <taxon>Thermomicrobiota</taxon>
        <taxon>Thermomicrobia</taxon>
        <taxon>Sphaerobacterales</taxon>
        <taxon>Sphaerobacterineae</taxon>
        <taxon>Sphaerobacteraceae</taxon>
        <taxon>Nitrolancea</taxon>
    </lineage>
</organism>
<evidence type="ECO:0000313" key="3">
    <source>
        <dbReference type="Proteomes" id="UP000004221"/>
    </source>
</evidence>
<dbReference type="OrthoDB" id="271159at2"/>